<comment type="similarity">
    <text evidence="1">Belongs to the four-carbon acid sugar kinase family.</text>
</comment>
<keyword evidence="10" id="KW-1185">Reference proteome</keyword>
<dbReference type="InterPro" id="IPR010737">
    <property type="entry name" value="4-carb_acid_sugar_kinase_N"/>
</dbReference>
<dbReference type="Pfam" id="PF07005">
    <property type="entry name" value="SBD_N"/>
    <property type="match status" value="1"/>
</dbReference>
<evidence type="ECO:0000256" key="6">
    <source>
        <dbReference type="ARBA" id="ARBA00023277"/>
    </source>
</evidence>
<reference evidence="9 10" key="1">
    <citation type="submission" date="2024-09" db="EMBL/GenBank/DDBJ databases">
        <authorList>
            <person name="Sun Q."/>
            <person name="Mori K."/>
        </authorList>
    </citation>
    <scope>NUCLEOTIDE SEQUENCE [LARGE SCALE GENOMIC DNA]</scope>
    <source>
        <strain evidence="9 10">CCM 7759</strain>
    </source>
</reference>
<evidence type="ECO:0000259" key="7">
    <source>
        <dbReference type="Pfam" id="PF07005"/>
    </source>
</evidence>
<dbReference type="EC" id="2.7.1.-" evidence="9"/>
<dbReference type="Gene3D" id="3.40.980.20">
    <property type="entry name" value="Four-carbon acid sugar kinase, nucleotide binding domain"/>
    <property type="match status" value="1"/>
</dbReference>
<keyword evidence="3" id="KW-0547">Nucleotide-binding</keyword>
<evidence type="ECO:0000256" key="2">
    <source>
        <dbReference type="ARBA" id="ARBA00022679"/>
    </source>
</evidence>
<dbReference type="InterPro" id="IPR031475">
    <property type="entry name" value="NBD_C"/>
</dbReference>
<dbReference type="InterPro" id="IPR042213">
    <property type="entry name" value="NBD_C_sf"/>
</dbReference>
<evidence type="ECO:0000313" key="10">
    <source>
        <dbReference type="Proteomes" id="UP001589776"/>
    </source>
</evidence>
<evidence type="ECO:0000259" key="8">
    <source>
        <dbReference type="Pfam" id="PF17042"/>
    </source>
</evidence>
<evidence type="ECO:0000313" key="9">
    <source>
        <dbReference type="EMBL" id="MFC0210881.1"/>
    </source>
</evidence>
<dbReference type="InterPro" id="IPR037051">
    <property type="entry name" value="4-carb_acid_sugar_kinase_N_sf"/>
</dbReference>
<sequence length="492" mass="52446">MTAGPQQSLPAARRLLCYYGDDFTGSTDVLEALFRSGLRTILFLEPPTAGQLEEQFRDADCFGVAGVGRSLTPAEMERELRPLFQTLKSAGAMVVHYKICSTFDSSPDVGNIGKAAEIGRDVFGDAEGGDGTGTDVSTSAGTGAGFIPLLVGVPYLKRYTVFGHHYAGAGGTVYRLDRHPTMSRHPVTPMDESDLLLHLSRQTSLRTSLFDITLLSGKPAELRSRLDRLRAAENPALILFDVLDEERLEAAGRLIWEEAKAADGLFVIGSSGVEYALASAWRADGLIERAPREDTGREVSAVDRLLVVSGSCSPVTQRQIAQAQQQGFAAIRIPAEAWILPEQAGSVKEALRREALSYLMAGQSVILYSALGPQDDSIARLREALAAQGLRAEDSSRVLGSAIGALAKELIAAAGLTRLLIAGGDTSGYVTRELGIYAMECRAELEPGGPLCRAYSSDSGIDGLELVLKGGQVGGESFFEHVRLGKVVGEGT</sequence>
<dbReference type="Pfam" id="PF17042">
    <property type="entry name" value="NBD_C"/>
    <property type="match status" value="1"/>
</dbReference>
<dbReference type="RefSeq" id="WP_377467421.1">
    <property type="nucleotide sequence ID" value="NZ_JBHLWN010000001.1"/>
</dbReference>
<dbReference type="Proteomes" id="UP001589776">
    <property type="component" value="Unassembled WGS sequence"/>
</dbReference>
<gene>
    <name evidence="9" type="ORF">ACFFK0_00200</name>
</gene>
<keyword evidence="5" id="KW-0067">ATP-binding</keyword>
<accession>A0ABV6DE05</accession>
<comment type="caution">
    <text evidence="9">The sequence shown here is derived from an EMBL/GenBank/DDBJ whole genome shotgun (WGS) entry which is preliminary data.</text>
</comment>
<evidence type="ECO:0000256" key="5">
    <source>
        <dbReference type="ARBA" id="ARBA00022840"/>
    </source>
</evidence>
<name>A0ABV6DE05_9BACL</name>
<dbReference type="SUPFAM" id="SSF142764">
    <property type="entry name" value="YgbK-like"/>
    <property type="match status" value="1"/>
</dbReference>
<feature type="domain" description="Four-carbon acid sugar kinase nucleotide binding" evidence="8">
    <location>
        <begin position="306"/>
        <end position="479"/>
    </location>
</feature>
<organism evidence="9 10">
    <name type="scientific">Paenibacillus chartarius</name>
    <dbReference type="NCBI Taxonomy" id="747481"/>
    <lineage>
        <taxon>Bacteria</taxon>
        <taxon>Bacillati</taxon>
        <taxon>Bacillota</taxon>
        <taxon>Bacilli</taxon>
        <taxon>Bacillales</taxon>
        <taxon>Paenibacillaceae</taxon>
        <taxon>Paenibacillus</taxon>
    </lineage>
</organism>
<dbReference type="GO" id="GO:0016301">
    <property type="term" value="F:kinase activity"/>
    <property type="evidence" value="ECO:0007669"/>
    <property type="project" value="UniProtKB-KW"/>
</dbReference>
<proteinExistence type="inferred from homology"/>
<keyword evidence="4 9" id="KW-0418">Kinase</keyword>
<protein>
    <submittedName>
        <fullName evidence="9">Four-carbon acid sugar kinase family protein</fullName>
        <ecNumber evidence="9">2.7.1.-</ecNumber>
    </submittedName>
</protein>
<evidence type="ECO:0000256" key="3">
    <source>
        <dbReference type="ARBA" id="ARBA00022741"/>
    </source>
</evidence>
<feature type="domain" description="Four-carbon acid sugar kinase N-terminal" evidence="7">
    <location>
        <begin position="17"/>
        <end position="277"/>
    </location>
</feature>
<evidence type="ECO:0000256" key="4">
    <source>
        <dbReference type="ARBA" id="ARBA00022777"/>
    </source>
</evidence>
<keyword evidence="2 9" id="KW-0808">Transferase</keyword>
<dbReference type="Gene3D" id="3.40.50.10840">
    <property type="entry name" value="Putative sugar-binding, N-terminal domain"/>
    <property type="match status" value="1"/>
</dbReference>
<evidence type="ECO:0000256" key="1">
    <source>
        <dbReference type="ARBA" id="ARBA00005715"/>
    </source>
</evidence>
<dbReference type="EMBL" id="JBHLWN010000001">
    <property type="protein sequence ID" value="MFC0210881.1"/>
    <property type="molecule type" value="Genomic_DNA"/>
</dbReference>
<keyword evidence="6" id="KW-0119">Carbohydrate metabolism</keyword>